<evidence type="ECO:0000313" key="6">
    <source>
        <dbReference type="Proteomes" id="UP000886520"/>
    </source>
</evidence>
<comment type="catalytic activity">
    <reaction evidence="3">
        <text>L-lysyl-[alpha-tubulin] + acetyl-CoA = N(6)-acetyl-L-lysyl-[alpha-tubulin] + CoA + H(+)</text>
        <dbReference type="Rhea" id="RHEA:15277"/>
        <dbReference type="Rhea" id="RHEA-COMP:11278"/>
        <dbReference type="Rhea" id="RHEA-COMP:11279"/>
        <dbReference type="ChEBI" id="CHEBI:15378"/>
        <dbReference type="ChEBI" id="CHEBI:29969"/>
        <dbReference type="ChEBI" id="CHEBI:57287"/>
        <dbReference type="ChEBI" id="CHEBI:57288"/>
        <dbReference type="ChEBI" id="CHEBI:61930"/>
        <dbReference type="EC" id="2.3.1.108"/>
    </reaction>
</comment>
<proteinExistence type="inferred from homology"/>
<dbReference type="EMBL" id="JABFUD020000023">
    <property type="protein sequence ID" value="KAI5061540.1"/>
    <property type="molecule type" value="Genomic_DNA"/>
</dbReference>
<organism evidence="5 6">
    <name type="scientific">Adiantum capillus-veneris</name>
    <name type="common">Maidenhair fern</name>
    <dbReference type="NCBI Taxonomy" id="13818"/>
    <lineage>
        <taxon>Eukaryota</taxon>
        <taxon>Viridiplantae</taxon>
        <taxon>Streptophyta</taxon>
        <taxon>Embryophyta</taxon>
        <taxon>Tracheophyta</taxon>
        <taxon>Polypodiopsida</taxon>
        <taxon>Polypodiidae</taxon>
        <taxon>Polypodiales</taxon>
        <taxon>Pteridineae</taxon>
        <taxon>Pteridaceae</taxon>
        <taxon>Vittarioideae</taxon>
        <taxon>Adiantum</taxon>
    </lineage>
</organism>
<evidence type="ECO:0000256" key="1">
    <source>
        <dbReference type="ARBA" id="ARBA00022679"/>
    </source>
</evidence>
<dbReference type="PROSITE" id="PS51730">
    <property type="entry name" value="GNAT_ATAT"/>
    <property type="match status" value="1"/>
</dbReference>
<comment type="similarity">
    <text evidence="3">Belongs to the acetyltransferase ATAT1 family.</text>
</comment>
<keyword evidence="1 3" id="KW-0808">Transferase</keyword>
<dbReference type="OrthoDB" id="447510at2759"/>
<sequence>MEVKCPTACSGAGAATKVKGGQLHITMWNAQYLVGRLDVRERGEVKRVIDEMGLLSAQAQQLKCPVTSFDRICTFRSHRLYMLYSMKGDIPDDERSRRAGMGVVVVKGMLKVGAKDLFFRQLDGSVHEMSPLCVLDFYVHHCCQRNGLGQLLFQHMLSEEGLCAHKLGYDRPSTKFLSLLEKYYGLCKFVPQANQFVVFDAYFDNNTSNSNNGSLNRRGRIPIISS</sequence>
<protein>
    <recommendedName>
        <fullName evidence="3">Alpha-tubulin N-acetyltransferase</fullName>
        <shortName evidence="3">Alpha-TAT</shortName>
        <shortName evidence="3">TAT</shortName>
        <ecNumber evidence="3">2.3.1.108</ecNumber>
    </recommendedName>
    <alternativeName>
        <fullName evidence="3">Acetyltransferase mec-17 homolog</fullName>
    </alternativeName>
</protein>
<accession>A0A9D4Z568</accession>
<dbReference type="GO" id="GO:0070507">
    <property type="term" value="P:regulation of microtubule cytoskeleton organization"/>
    <property type="evidence" value="ECO:0007669"/>
    <property type="project" value="UniProtKB-UniRule"/>
</dbReference>
<evidence type="ECO:0000259" key="4">
    <source>
        <dbReference type="PROSITE" id="PS51730"/>
    </source>
</evidence>
<keyword evidence="2 3" id="KW-0012">Acyltransferase</keyword>
<dbReference type="AlphaFoldDB" id="A0A9D4Z568"/>
<comment type="function">
    <text evidence="3">Specifically acetylates 'Lys-40' in alpha-tubulin on the lumenal side of microtubules. Promotes microtubule destabilization and accelerates microtubule dynamics; this activity may be independent of acetylation activity. Acetylates alpha-tubulin with a slow enzymatic rate, due to a catalytic site that is not optimized for acetyl transfer. Enters the microtubule through each end and diffuses quickly throughout the lumen of microtubules. Acetylates only long/old microtubules because of its slow acetylation rate since it does not have time to act on dynamically unstable microtubules before the enzyme is released.</text>
</comment>
<gene>
    <name evidence="5" type="ORF">GOP47_0024045</name>
</gene>
<evidence type="ECO:0000313" key="5">
    <source>
        <dbReference type="EMBL" id="KAI5061540.1"/>
    </source>
</evidence>
<dbReference type="PANTHER" id="PTHR12327">
    <property type="entry name" value="ALPHA-TUBULIN N-ACETYLTRANSFERASE 1"/>
    <property type="match status" value="1"/>
</dbReference>
<dbReference type="Gene3D" id="3.40.630.30">
    <property type="match status" value="1"/>
</dbReference>
<evidence type="ECO:0000256" key="3">
    <source>
        <dbReference type="HAMAP-Rule" id="MF_03130"/>
    </source>
</evidence>
<dbReference type="Proteomes" id="UP000886520">
    <property type="component" value="Chromosome 23"/>
</dbReference>
<dbReference type="InterPro" id="IPR007965">
    <property type="entry name" value="GNAT_ATAT"/>
</dbReference>
<feature type="binding site" evidence="3">
    <location>
        <begin position="137"/>
        <end position="150"/>
    </location>
    <ligand>
        <name>acetyl-CoA</name>
        <dbReference type="ChEBI" id="CHEBI:57288"/>
    </ligand>
</feature>
<feature type="domain" description="N-acetyltransferase" evidence="4">
    <location>
        <begin position="18"/>
        <end position="203"/>
    </location>
</feature>
<dbReference type="PANTHER" id="PTHR12327:SF0">
    <property type="entry name" value="ALPHA-TUBULIN N-ACETYLTRANSFERASE 1"/>
    <property type="match status" value="1"/>
</dbReference>
<reference evidence="5" key="1">
    <citation type="submission" date="2021-01" db="EMBL/GenBank/DDBJ databases">
        <title>Adiantum capillus-veneris genome.</title>
        <authorList>
            <person name="Fang Y."/>
            <person name="Liao Q."/>
        </authorList>
    </citation>
    <scope>NUCLEOTIDE SEQUENCE</scope>
    <source>
        <strain evidence="5">H3</strain>
        <tissue evidence="5">Leaf</tissue>
    </source>
</reference>
<dbReference type="GO" id="GO:0005874">
    <property type="term" value="C:microtubule"/>
    <property type="evidence" value="ECO:0007669"/>
    <property type="project" value="InterPro"/>
</dbReference>
<keyword evidence="6" id="KW-1185">Reference proteome</keyword>
<dbReference type="EC" id="2.3.1.108" evidence="3"/>
<dbReference type="GO" id="GO:0019799">
    <property type="term" value="F:tubulin N-acetyltransferase activity"/>
    <property type="evidence" value="ECO:0007669"/>
    <property type="project" value="UniProtKB-UniRule"/>
</dbReference>
<comment type="caution">
    <text evidence="3">Lacks conserved residue(s) required for the propagation of feature annotation.</text>
</comment>
<dbReference type="InterPro" id="IPR038746">
    <property type="entry name" value="Atat"/>
</dbReference>
<dbReference type="HAMAP" id="MF_03130">
    <property type="entry name" value="mec17"/>
    <property type="match status" value="1"/>
</dbReference>
<feature type="site" description="Crucial for catalytic activity" evidence="3">
    <location>
        <position position="60"/>
    </location>
</feature>
<dbReference type="Pfam" id="PF05301">
    <property type="entry name" value="Acetyltransf_16"/>
    <property type="match status" value="1"/>
</dbReference>
<evidence type="ECO:0000256" key="2">
    <source>
        <dbReference type="ARBA" id="ARBA00023315"/>
    </source>
</evidence>
<name>A0A9D4Z568_ADICA</name>
<comment type="caution">
    <text evidence="5">The sequence shown here is derived from an EMBL/GenBank/DDBJ whole genome shotgun (WGS) entry which is preliminary data.</text>
</comment>